<comment type="subcellular location">
    <subcellularLocation>
        <location evidence="1">Nucleus</location>
    </subcellularLocation>
</comment>
<evidence type="ECO:0000256" key="7">
    <source>
        <dbReference type="ARBA" id="ARBA00023242"/>
    </source>
</evidence>
<evidence type="ECO:0000313" key="11">
    <source>
        <dbReference type="EMBL" id="KAF2859343.1"/>
    </source>
</evidence>
<feature type="domain" description="Nop" evidence="10">
    <location>
        <begin position="242"/>
        <end position="361"/>
    </location>
</feature>
<evidence type="ECO:0000256" key="6">
    <source>
        <dbReference type="ARBA" id="ARBA00023187"/>
    </source>
</evidence>
<evidence type="ECO:0000256" key="3">
    <source>
        <dbReference type="ARBA" id="ARBA00022664"/>
    </source>
</evidence>
<dbReference type="Pfam" id="PF09785">
    <property type="entry name" value="Prp31_C"/>
    <property type="match status" value="1"/>
</dbReference>
<dbReference type="InterPro" id="IPR002687">
    <property type="entry name" value="Nop_dom"/>
</dbReference>
<dbReference type="GO" id="GO:0046540">
    <property type="term" value="C:U4/U6 x U5 tri-snRNP complex"/>
    <property type="evidence" value="ECO:0007669"/>
    <property type="project" value="InterPro"/>
</dbReference>
<dbReference type="OrthoDB" id="4771285at2759"/>
<feature type="region of interest" description="Disordered" evidence="9">
    <location>
        <begin position="1"/>
        <end position="48"/>
    </location>
</feature>
<feature type="compositionally biased region" description="Basic residues" evidence="9">
    <location>
        <begin position="379"/>
        <end position="389"/>
    </location>
</feature>
<dbReference type="Gene3D" id="1.10.287.4070">
    <property type="match status" value="1"/>
</dbReference>
<dbReference type="SMART" id="SM00931">
    <property type="entry name" value="NOSIC"/>
    <property type="match status" value="1"/>
</dbReference>
<dbReference type="InterPro" id="IPR012976">
    <property type="entry name" value="NOSIC"/>
</dbReference>
<reference evidence="11" key="1">
    <citation type="journal article" date="2020" name="Stud. Mycol.">
        <title>101 Dothideomycetes genomes: a test case for predicting lifestyles and emergence of pathogens.</title>
        <authorList>
            <person name="Haridas S."/>
            <person name="Albert R."/>
            <person name="Binder M."/>
            <person name="Bloem J."/>
            <person name="Labutti K."/>
            <person name="Salamov A."/>
            <person name="Andreopoulos B."/>
            <person name="Baker S."/>
            <person name="Barry K."/>
            <person name="Bills G."/>
            <person name="Bluhm B."/>
            <person name="Cannon C."/>
            <person name="Castanera R."/>
            <person name="Culley D."/>
            <person name="Daum C."/>
            <person name="Ezra D."/>
            <person name="Gonzalez J."/>
            <person name="Henrissat B."/>
            <person name="Kuo A."/>
            <person name="Liang C."/>
            <person name="Lipzen A."/>
            <person name="Lutzoni F."/>
            <person name="Magnuson J."/>
            <person name="Mondo S."/>
            <person name="Nolan M."/>
            <person name="Ohm R."/>
            <person name="Pangilinan J."/>
            <person name="Park H.-J."/>
            <person name="Ramirez L."/>
            <person name="Alfaro M."/>
            <person name="Sun H."/>
            <person name="Tritt A."/>
            <person name="Yoshinaga Y."/>
            <person name="Zwiers L.-H."/>
            <person name="Turgeon B."/>
            <person name="Goodwin S."/>
            <person name="Spatafora J."/>
            <person name="Crous P."/>
            <person name="Grigoriev I."/>
        </authorList>
    </citation>
    <scope>NUCLEOTIDE SEQUENCE</scope>
    <source>
        <strain evidence="11">CBS 480.64</strain>
    </source>
</reference>
<dbReference type="InterPro" id="IPR036070">
    <property type="entry name" value="Nop_dom_sf"/>
</dbReference>
<dbReference type="PANTHER" id="PTHR13904">
    <property type="entry name" value="PRE-MRNA SPLICING FACTOR PRP31"/>
    <property type="match status" value="1"/>
</dbReference>
<evidence type="ECO:0000256" key="5">
    <source>
        <dbReference type="ARBA" id="ARBA00022884"/>
    </source>
</evidence>
<dbReference type="GO" id="GO:0003723">
    <property type="term" value="F:RNA binding"/>
    <property type="evidence" value="ECO:0007669"/>
    <property type="project" value="UniProtKB-KW"/>
</dbReference>
<protein>
    <submittedName>
        <fullName evidence="11">Nop domain-containing protein</fullName>
    </submittedName>
</protein>
<dbReference type="GO" id="GO:0005687">
    <property type="term" value="C:U4 snRNP"/>
    <property type="evidence" value="ECO:0007669"/>
    <property type="project" value="TreeGrafter"/>
</dbReference>
<dbReference type="InterPro" id="IPR042239">
    <property type="entry name" value="Nop_C"/>
</dbReference>
<comment type="similarity">
    <text evidence="2">Belongs to the PRP31 family.</text>
</comment>
<evidence type="ECO:0000256" key="8">
    <source>
        <dbReference type="ARBA" id="ARBA00023274"/>
    </source>
</evidence>
<organism evidence="11 12">
    <name type="scientific">Piedraia hortae CBS 480.64</name>
    <dbReference type="NCBI Taxonomy" id="1314780"/>
    <lineage>
        <taxon>Eukaryota</taxon>
        <taxon>Fungi</taxon>
        <taxon>Dikarya</taxon>
        <taxon>Ascomycota</taxon>
        <taxon>Pezizomycotina</taxon>
        <taxon>Dothideomycetes</taxon>
        <taxon>Dothideomycetidae</taxon>
        <taxon>Capnodiales</taxon>
        <taxon>Piedraiaceae</taxon>
        <taxon>Piedraia</taxon>
    </lineage>
</organism>
<dbReference type="GO" id="GO:0000244">
    <property type="term" value="P:spliceosomal tri-snRNP complex assembly"/>
    <property type="evidence" value="ECO:0007669"/>
    <property type="project" value="InterPro"/>
</dbReference>
<proteinExistence type="inferred from homology"/>
<dbReference type="SUPFAM" id="SSF89124">
    <property type="entry name" value="Nop domain"/>
    <property type="match status" value="1"/>
</dbReference>
<keyword evidence="5" id="KW-0694">RNA-binding</keyword>
<dbReference type="FunFam" id="1.10.246.90:FF:000002">
    <property type="entry name" value="U4/U6 small nuclear ribonucleoprotein Prp31"/>
    <property type="match status" value="1"/>
</dbReference>
<dbReference type="Gene3D" id="1.10.246.90">
    <property type="entry name" value="Nop domain"/>
    <property type="match status" value="1"/>
</dbReference>
<keyword evidence="6" id="KW-0508">mRNA splicing</keyword>
<keyword evidence="12" id="KW-1185">Reference proteome</keyword>
<sequence>MATAADELLNDFENSEDEQGGDVLLVEEESGENGMEVDDENQTAPPNPADAAAEVEKMRFHHVSDVRSVATLMKQLQPVINEVQSYKNLPPDEQMRNIGNVDSNPEYKLLTQSNTLATQIDGEIMLLHKFIRDHYSVRFPELETLIRNPLDYAKAVAILGDGPMDNIRQLSESKDNIVGQSLRQVLDGPSLMVVTIEASQTRGESLPPKELETIQRACQMVLDLDRGKKILTDYVQSRMSVFAPNLTTLIGSETAAQLLSYAGGISGLAKTPACNLAPLGSKKDAAATGLATNVGVRHQGFLYHNAIIKQVPTDLKKSAMRILAAKVVLAARIDQSREFPAGEEGLALYEQVETRIAKLSQAPPNQGVRALRAPDDKPARKRGGRQARKAKAAVAMTELRKAQNRVAFGEAEAEVDYGDTSKGLGMMGSKQDGRVRALQVDQRTRAKLSKKNPGWGGTSTQVAGTATSFRSASGMPLSAFKASGLRTMGVGSSGLKTQVAGTTSSLAFTPVQGIELVDPRVREERERKQKAEEDKYFSSGTFTQVGVKRDAQGFTVPGLPASKTRKVG</sequence>
<keyword evidence="4" id="KW-0747">Spliceosome</keyword>
<dbReference type="PROSITE" id="PS51358">
    <property type="entry name" value="NOP"/>
    <property type="match status" value="1"/>
</dbReference>
<name>A0A6A7BW27_9PEZI</name>
<dbReference type="PANTHER" id="PTHR13904:SF0">
    <property type="entry name" value="U4_U6 SMALL NUCLEAR RIBONUCLEOPROTEIN PRP31"/>
    <property type="match status" value="1"/>
</dbReference>
<evidence type="ECO:0000313" key="12">
    <source>
        <dbReference type="Proteomes" id="UP000799421"/>
    </source>
</evidence>
<evidence type="ECO:0000256" key="1">
    <source>
        <dbReference type="ARBA" id="ARBA00004123"/>
    </source>
</evidence>
<keyword evidence="3" id="KW-0507">mRNA processing</keyword>
<dbReference type="Pfam" id="PF01798">
    <property type="entry name" value="Nop"/>
    <property type="match status" value="1"/>
</dbReference>
<dbReference type="InterPro" id="IPR019175">
    <property type="entry name" value="Prp31_C"/>
</dbReference>
<dbReference type="EMBL" id="MU005994">
    <property type="protein sequence ID" value="KAF2859343.1"/>
    <property type="molecule type" value="Genomic_DNA"/>
</dbReference>
<feature type="region of interest" description="Disordered" evidence="9">
    <location>
        <begin position="362"/>
        <end position="389"/>
    </location>
</feature>
<dbReference type="Proteomes" id="UP000799421">
    <property type="component" value="Unassembled WGS sequence"/>
</dbReference>
<keyword evidence="8" id="KW-0687">Ribonucleoprotein</keyword>
<dbReference type="GO" id="GO:0071011">
    <property type="term" value="C:precatalytic spliceosome"/>
    <property type="evidence" value="ECO:0007669"/>
    <property type="project" value="TreeGrafter"/>
</dbReference>
<dbReference type="AlphaFoldDB" id="A0A6A7BW27"/>
<dbReference type="InterPro" id="IPR027105">
    <property type="entry name" value="Prp31"/>
</dbReference>
<gene>
    <name evidence="11" type="ORF">K470DRAFT_258967</name>
</gene>
<evidence type="ECO:0000256" key="4">
    <source>
        <dbReference type="ARBA" id="ARBA00022728"/>
    </source>
</evidence>
<evidence type="ECO:0000259" key="10">
    <source>
        <dbReference type="PROSITE" id="PS51358"/>
    </source>
</evidence>
<accession>A0A6A7BW27</accession>
<keyword evidence="7" id="KW-0539">Nucleus</keyword>
<dbReference type="FunFam" id="1.10.287.4070:FF:000003">
    <property type="entry name" value="U4/U6 small nuclear ribonucleoprotein PRP31"/>
    <property type="match status" value="1"/>
</dbReference>
<feature type="compositionally biased region" description="Acidic residues" evidence="9">
    <location>
        <begin position="8"/>
        <end position="41"/>
    </location>
</feature>
<evidence type="ECO:0000256" key="9">
    <source>
        <dbReference type="SAM" id="MobiDB-lite"/>
    </source>
</evidence>
<evidence type="ECO:0000256" key="2">
    <source>
        <dbReference type="ARBA" id="ARBA00005572"/>
    </source>
</evidence>